<dbReference type="InterPro" id="IPR018631">
    <property type="entry name" value="AAA-ATPase-like_dom"/>
</dbReference>
<keyword evidence="3" id="KW-1185">Reference proteome</keyword>
<evidence type="ECO:0000313" key="2">
    <source>
        <dbReference type="EMBL" id="MBW7570308.1"/>
    </source>
</evidence>
<dbReference type="EMBL" id="JAGFNY010000014">
    <property type="protein sequence ID" value="MBW7570308.1"/>
    <property type="molecule type" value="Genomic_DNA"/>
</dbReference>
<accession>A0ABS7DGH5</accession>
<dbReference type="PANTHER" id="PTHR34825">
    <property type="entry name" value="CONSERVED PROTEIN, WITH A WEAK D-GALACTARATE DEHYDRATASE/ALTRONATE HYDROLASE DOMAIN"/>
    <property type="match status" value="1"/>
</dbReference>
<dbReference type="InterPro" id="IPR027417">
    <property type="entry name" value="P-loop_NTPase"/>
</dbReference>
<evidence type="ECO:0000259" key="1">
    <source>
        <dbReference type="Pfam" id="PF09820"/>
    </source>
</evidence>
<organism evidence="2 3">
    <name type="scientific">Succinivibrio faecicola</name>
    <dbReference type="NCBI Taxonomy" id="2820300"/>
    <lineage>
        <taxon>Bacteria</taxon>
        <taxon>Pseudomonadati</taxon>
        <taxon>Pseudomonadota</taxon>
        <taxon>Gammaproteobacteria</taxon>
        <taxon>Aeromonadales</taxon>
        <taxon>Succinivibrionaceae</taxon>
        <taxon>Succinivibrio</taxon>
    </lineage>
</organism>
<name>A0ABS7DGH5_9GAMM</name>
<reference evidence="2 3" key="1">
    <citation type="submission" date="2021-03" db="EMBL/GenBank/DDBJ databases">
        <title>Succinivibrio sp. nov. isolated from feces of cow.</title>
        <authorList>
            <person name="Choi J.-Y."/>
        </authorList>
    </citation>
    <scope>NUCLEOTIDE SEQUENCE [LARGE SCALE GENOMIC DNA]</scope>
    <source>
        <strain evidence="2 3">AGMB01872</strain>
    </source>
</reference>
<dbReference type="PANTHER" id="PTHR34825:SF1">
    <property type="entry name" value="AAA-ATPASE-LIKE DOMAIN-CONTAINING PROTEIN"/>
    <property type="match status" value="1"/>
</dbReference>
<gene>
    <name evidence="2" type="ORF">J5V48_05300</name>
</gene>
<proteinExistence type="predicted"/>
<dbReference type="Pfam" id="PF09820">
    <property type="entry name" value="AAA-ATPase_like"/>
    <property type="match status" value="1"/>
</dbReference>
<protein>
    <submittedName>
        <fullName evidence="2">AAA family ATPase</fullName>
    </submittedName>
</protein>
<evidence type="ECO:0000313" key="3">
    <source>
        <dbReference type="Proteomes" id="UP000731465"/>
    </source>
</evidence>
<dbReference type="Pfam" id="PF08011">
    <property type="entry name" value="PDDEXK_9"/>
    <property type="match status" value="1"/>
</dbReference>
<dbReference type="RefSeq" id="WP_219937531.1">
    <property type="nucleotide sequence ID" value="NZ_JAGFNY010000014.1"/>
</dbReference>
<feature type="domain" description="AAA-ATPase-like" evidence="1">
    <location>
        <begin position="18"/>
        <end position="206"/>
    </location>
</feature>
<dbReference type="SUPFAM" id="SSF52540">
    <property type="entry name" value="P-loop containing nucleoside triphosphate hydrolases"/>
    <property type="match status" value="1"/>
</dbReference>
<sequence>MGSYLNPDNIKFQRSLNSEIYVDKSDLIAILNKKIHSDECYICISRPRRFGKSLTANMLSAYYAKGIDSSDLFKNLKISSDSSYQQHLNKHNVIFINMQNFLSNSNFDVKKMLIDLDKAVINEIQCLYPDIDLEQYTKLNLALTYVYDQVKEDFIFIIDEWDCILREKKEDTTSFETYLDYLRTLFKDQPYVALAYMTGILPIKKYGTHSALNMFKEYSMIYPLDYASYIGFTENEIKPLCNKYSVDFEQLQQWYDGYIYDNSEHIYNPNSVVNALQSKCFLSYWTKTEIYEALQFYIDINMDGLKEAIIKLIAGNEVLVDTTAFHNDMSTFKDKDDILTLLVHLGYLAVSRQIQEEEGEFTYVKIPNKEIRYEFFKCLRKSNSYVAEANAITESKKLLSDILNGDQDSVARTLDVYHQNNSSILKYNDENSLACIISISMIHARNYYNEIRELPAGKGFADIAYLPKVGADKPALIVELKYDKSAESAIKQIKDKKYAEFFKDYCGDVLLVGINYDKTSKKHQCIIEKISM</sequence>
<dbReference type="InterPro" id="IPR012547">
    <property type="entry name" value="PDDEXK_9"/>
</dbReference>
<comment type="caution">
    <text evidence="2">The sequence shown here is derived from an EMBL/GenBank/DDBJ whole genome shotgun (WGS) entry which is preliminary data.</text>
</comment>
<dbReference type="Proteomes" id="UP000731465">
    <property type="component" value="Unassembled WGS sequence"/>
</dbReference>